<dbReference type="PROSITE" id="PS00640">
    <property type="entry name" value="THIOL_PROTEASE_ASN"/>
    <property type="match status" value="1"/>
</dbReference>
<dbReference type="InterPro" id="IPR038765">
    <property type="entry name" value="Papain-like_cys_pep_sf"/>
</dbReference>
<reference evidence="4" key="1">
    <citation type="journal article" date="2008" name="Cell Tissue Res.">
        <title>Silicatein expression in the hexactinellid Crateromorpha meyeri: the lead marker gene restricted to siliceous sponges.</title>
        <authorList>
            <person name="Mueller W.E.G."/>
            <person name="Wang X."/>
            <person name="Kropf K."/>
            <person name="Boreiko A."/>
            <person name="Schlossmacher1 U."/>
            <person name="Brandt D."/>
            <person name="Schroeder H.C."/>
            <person name="Wiens M."/>
        </authorList>
    </citation>
    <scope>NUCLEOTIDE SEQUENCE</scope>
</reference>
<dbReference type="Gene3D" id="3.90.70.10">
    <property type="entry name" value="Cysteine proteinases"/>
    <property type="match status" value="1"/>
</dbReference>
<dbReference type="InterPro" id="IPR013128">
    <property type="entry name" value="Peptidase_C1A"/>
</dbReference>
<dbReference type="EMBL" id="AM904720">
    <property type="protein sequence ID" value="CAP17586.1"/>
    <property type="molecule type" value="mRNA"/>
</dbReference>
<name>B6GVK5_9METZ</name>
<proteinExistence type="evidence at transcript level"/>
<organism evidence="4">
    <name type="scientific">Crateromorpha meyeri</name>
    <dbReference type="NCBI Taxonomy" id="472232"/>
    <lineage>
        <taxon>Eukaryota</taxon>
        <taxon>Metazoa</taxon>
        <taxon>Porifera</taxon>
        <taxon>Hexactinellida</taxon>
        <taxon>Hexasterophora</taxon>
        <taxon>Lyssacinosida</taxon>
        <taxon>Rossellidae</taxon>
        <taxon>Crateromorpha</taxon>
    </lineage>
</organism>
<gene>
    <name evidence="4" type="primary">cathl3</name>
</gene>
<feature type="domain" description="Peptidase C1A papain C-terminal" evidence="3">
    <location>
        <begin position="1"/>
        <end position="80"/>
    </location>
</feature>
<dbReference type="SUPFAM" id="SSF54001">
    <property type="entry name" value="Cysteine proteinases"/>
    <property type="match status" value="1"/>
</dbReference>
<accession>B6GVK5</accession>
<sequence length="82" mass="9272">MDASDDSFQFYDHGVYDPHKCGSKDRQLDHGVLAIGYGTTPMNYWLMKNSWGTDWGLQGFFKIAKDNNKCGICTSSVYPVIQ</sequence>
<evidence type="ECO:0000313" key="4">
    <source>
        <dbReference type="EMBL" id="CAP17586.1"/>
    </source>
</evidence>
<dbReference type="Pfam" id="PF00112">
    <property type="entry name" value="Peptidase_C1"/>
    <property type="match status" value="1"/>
</dbReference>
<evidence type="ECO:0000256" key="2">
    <source>
        <dbReference type="ARBA" id="ARBA00023157"/>
    </source>
</evidence>
<dbReference type="GO" id="GO:0006508">
    <property type="term" value="P:proteolysis"/>
    <property type="evidence" value="ECO:0007669"/>
    <property type="project" value="InterPro"/>
</dbReference>
<dbReference type="InterPro" id="IPR000668">
    <property type="entry name" value="Peptidase_C1A_C"/>
</dbReference>
<keyword evidence="2" id="KW-1015">Disulfide bond</keyword>
<comment type="similarity">
    <text evidence="1">Belongs to the peptidase C1 family.</text>
</comment>
<dbReference type="PANTHER" id="PTHR12411">
    <property type="entry name" value="CYSTEINE PROTEASE FAMILY C1-RELATED"/>
    <property type="match status" value="1"/>
</dbReference>
<dbReference type="AlphaFoldDB" id="B6GVK5"/>
<evidence type="ECO:0000256" key="1">
    <source>
        <dbReference type="ARBA" id="ARBA00008455"/>
    </source>
</evidence>
<dbReference type="InterPro" id="IPR025660">
    <property type="entry name" value="Pept_his_AS"/>
</dbReference>
<dbReference type="GO" id="GO:0008234">
    <property type="term" value="F:cysteine-type peptidase activity"/>
    <property type="evidence" value="ECO:0007669"/>
    <property type="project" value="InterPro"/>
</dbReference>
<dbReference type="InterPro" id="IPR025661">
    <property type="entry name" value="Pept_asp_AS"/>
</dbReference>
<evidence type="ECO:0000259" key="3">
    <source>
        <dbReference type="Pfam" id="PF00112"/>
    </source>
</evidence>
<dbReference type="PROSITE" id="PS00639">
    <property type="entry name" value="THIOL_PROTEASE_HIS"/>
    <property type="match status" value="1"/>
</dbReference>
<protein>
    <submittedName>
        <fullName evidence="4">Cathepsin-like protein 3</fullName>
    </submittedName>
</protein>